<dbReference type="Pfam" id="PF03374">
    <property type="entry name" value="ANT"/>
    <property type="match status" value="1"/>
</dbReference>
<dbReference type="NCBIfam" id="TIGR02681">
    <property type="entry name" value="phage_pRha"/>
    <property type="match status" value="1"/>
</dbReference>
<dbReference type="EMBL" id="BK015486">
    <property type="protein sequence ID" value="DAE09293.1"/>
    <property type="molecule type" value="Genomic_DNA"/>
</dbReference>
<organism evidence="4">
    <name type="scientific">Podoviridae sp. ct5cR14</name>
    <dbReference type="NCBI Taxonomy" id="2825220"/>
    <lineage>
        <taxon>Viruses</taxon>
        <taxon>Duplodnaviria</taxon>
        <taxon>Heunggongvirae</taxon>
        <taxon>Uroviricota</taxon>
        <taxon>Caudoviricetes</taxon>
    </lineage>
</organism>
<evidence type="ECO:0000256" key="2">
    <source>
        <dbReference type="SAM" id="MobiDB-lite"/>
    </source>
</evidence>
<dbReference type="InterPro" id="IPR005039">
    <property type="entry name" value="Ant_C"/>
</dbReference>
<evidence type="ECO:0000313" key="4">
    <source>
        <dbReference type="EMBL" id="DAE09293.1"/>
    </source>
</evidence>
<dbReference type="InterPro" id="IPR014054">
    <property type="entry name" value="Phage_regulatory_Rha"/>
</dbReference>
<protein>
    <submittedName>
        <fullName evidence="4">Regulatory protein</fullName>
    </submittedName>
</protein>
<accession>A0A8S5PS34</accession>
<name>A0A8S5PS34_9CAUD</name>
<proteinExistence type="predicted"/>
<feature type="domain" description="Antirepressor protein C-terminal" evidence="3">
    <location>
        <begin position="156"/>
        <end position="258"/>
    </location>
</feature>
<dbReference type="GO" id="GO:0003677">
    <property type="term" value="F:DNA binding"/>
    <property type="evidence" value="ECO:0007669"/>
    <property type="project" value="InterPro"/>
</dbReference>
<evidence type="ECO:0000259" key="3">
    <source>
        <dbReference type="Pfam" id="PF03374"/>
    </source>
</evidence>
<evidence type="ECO:0000256" key="1">
    <source>
        <dbReference type="SAM" id="Coils"/>
    </source>
</evidence>
<keyword evidence="1" id="KW-0175">Coiled coil</keyword>
<dbReference type="Pfam" id="PF09669">
    <property type="entry name" value="Phage_pRha"/>
    <property type="match status" value="1"/>
</dbReference>
<feature type="region of interest" description="Disordered" evidence="2">
    <location>
        <begin position="268"/>
        <end position="296"/>
    </location>
</feature>
<feature type="compositionally biased region" description="Polar residues" evidence="2">
    <location>
        <begin position="287"/>
        <end position="296"/>
    </location>
</feature>
<sequence>MNEIVYRGESNQPLTNSKLVAEVFGKPHKVVLVAIRNILEGSAQNCAVLEMFSESTYLNEQNKEQPMFIMNQDGFTLLAMGFNGKKAMEFKLKYIEAFNAMKRQIEQSNPSVPQNYLEALKSLVKAEEEKQQLALENKKQQEQILTISKTNMELGNKITEMLPKVSYYDKILQSNATMTVTQIAQDYGMSAMRLNKELESMRIQHKVRGQWILFAQFLEGGYVHSRAVDIVRSDGRHDVKYNTEWTTKGRIFLYESLKAKGILPLIEQENTPSDKGTGRTEPAKAASASQQTLNFV</sequence>
<reference evidence="4" key="1">
    <citation type="journal article" date="2021" name="Proc. Natl. Acad. Sci. U.S.A.">
        <title>A Catalog of Tens of Thousands of Viruses from Human Metagenomes Reveals Hidden Associations with Chronic Diseases.</title>
        <authorList>
            <person name="Tisza M.J."/>
            <person name="Buck C.B."/>
        </authorList>
    </citation>
    <scope>NUCLEOTIDE SEQUENCE</scope>
    <source>
        <strain evidence="4">Ct5cR14</strain>
    </source>
</reference>
<feature type="coiled-coil region" evidence="1">
    <location>
        <begin position="116"/>
        <end position="143"/>
    </location>
</feature>